<gene>
    <name evidence="1" type="ORF">L1987_01321</name>
</gene>
<keyword evidence="2" id="KW-1185">Reference proteome</keyword>
<sequence length="1015" mass="115592">MAFTSSSSVQKRFKYDVFLSFRGEDTRKTFVDHLYHALQQKGITTFKDDEKMEKGKIIGDQLITSIQDSRFYIIVFSKNYASSSWCLDELVKIMDCQKTMEHTVYPIFYDVEPTEVRNQSGAVGEAFAKHVEKEGAGRWRDALKEAADLAGWELKNTADGHEPKFIQKIVEEISVHLNYTNSTVDEKLVGTETPVKNALSSLEIGSDDVQMIGIWGMGGGGKTTLARGAFEDISLHLNYTNSRVNEKLVGMETRVKNVLSSLEIGSDDVRIIGIKGMGGGGKTTLARGVFDLISICFEGTSFVENIREVSKGSFSGLKELQKRVLQDVLNDQSIVVKSVYDGKYMMKTMMPNRKVLVVLDDVDDIYQLEALAGKPNWFKPGSRIIITTRDEQVLVAHQVNFIHDVNLLTHEEAICLFSRYAFGRDIPIQGYEELSENVVDYAAGLPLTIKVLGSFLCGKTEREWEKAIERLETIPLKETLITLEQTYNGLENDYKEIFLHVACILKGAMKEEAIRVLESCGFHAENGLRVLEQKSLTTISNDGHLLLHDHIAEMGRNIVRRLHPDEPKKHTRLWVKEEIEDILVNGLGTKATRCIKLLNTHLSPDIVMNGLTKMKKLIFLYVDNGYKTDVYTSPSSYNCANLPNTLRYLYWRSYPLSCLPETFQANDLVSLEMPHSNISQLWEGRERKVLKKLKFLDLSSSRLRTFDLELTPHLERLDLRGCNDFVTLLMIIECPKLKYLNLSSSKLNYLNLTRIPNLVTLDLSNCSDFETLFMPVQRPKLKFFNLGGSKLSKFSLGMIPPLKWLEGLEELTLSIEDIKHLPNSISMLKHLKSLELKSCLLLEQLPEDLDRLESLEKLHLSDCISLRDIPNSICNVKCLKYLHLPCCILLEKLPEELGYLECLRELNIEGTGIKYLPRSIFQLKDLCIVWSRGRLKSYGFTSLTEISRYTASSYVHTVGKIDTVFQPMYIQPNQQPVVATNKPKIRQRSRQPSWKTQSTKTRLNELPKDQLKFLE</sequence>
<evidence type="ECO:0000313" key="2">
    <source>
        <dbReference type="Proteomes" id="UP001056120"/>
    </source>
</evidence>
<name>A0ACB9K4P8_9ASTR</name>
<proteinExistence type="predicted"/>
<evidence type="ECO:0000313" key="1">
    <source>
        <dbReference type="EMBL" id="KAI3827249.1"/>
    </source>
</evidence>
<dbReference type="Proteomes" id="UP001056120">
    <property type="component" value="Linkage Group LG01"/>
</dbReference>
<reference evidence="1 2" key="2">
    <citation type="journal article" date="2022" name="Mol. Ecol. Resour.">
        <title>The genomes of chicory, endive, great burdock and yacon provide insights into Asteraceae paleo-polyploidization history and plant inulin production.</title>
        <authorList>
            <person name="Fan W."/>
            <person name="Wang S."/>
            <person name="Wang H."/>
            <person name="Wang A."/>
            <person name="Jiang F."/>
            <person name="Liu H."/>
            <person name="Zhao H."/>
            <person name="Xu D."/>
            <person name="Zhang Y."/>
        </authorList>
    </citation>
    <scope>NUCLEOTIDE SEQUENCE [LARGE SCALE GENOMIC DNA]</scope>
    <source>
        <strain evidence="2">cv. Yunnan</strain>
        <tissue evidence="1">Leaves</tissue>
    </source>
</reference>
<accession>A0ACB9K4P8</accession>
<organism evidence="1 2">
    <name type="scientific">Smallanthus sonchifolius</name>
    <dbReference type="NCBI Taxonomy" id="185202"/>
    <lineage>
        <taxon>Eukaryota</taxon>
        <taxon>Viridiplantae</taxon>
        <taxon>Streptophyta</taxon>
        <taxon>Embryophyta</taxon>
        <taxon>Tracheophyta</taxon>
        <taxon>Spermatophyta</taxon>
        <taxon>Magnoliopsida</taxon>
        <taxon>eudicotyledons</taxon>
        <taxon>Gunneridae</taxon>
        <taxon>Pentapetalae</taxon>
        <taxon>asterids</taxon>
        <taxon>campanulids</taxon>
        <taxon>Asterales</taxon>
        <taxon>Asteraceae</taxon>
        <taxon>Asteroideae</taxon>
        <taxon>Heliantheae alliance</taxon>
        <taxon>Millerieae</taxon>
        <taxon>Smallanthus</taxon>
    </lineage>
</organism>
<protein>
    <submittedName>
        <fullName evidence="1">Uncharacterized protein</fullName>
    </submittedName>
</protein>
<comment type="caution">
    <text evidence="1">The sequence shown here is derived from an EMBL/GenBank/DDBJ whole genome shotgun (WGS) entry which is preliminary data.</text>
</comment>
<dbReference type="EMBL" id="CM042018">
    <property type="protein sequence ID" value="KAI3827249.1"/>
    <property type="molecule type" value="Genomic_DNA"/>
</dbReference>
<reference evidence="2" key="1">
    <citation type="journal article" date="2022" name="Mol. Ecol. Resour.">
        <title>The genomes of chicory, endive, great burdock and yacon provide insights into Asteraceae palaeo-polyploidization history and plant inulin production.</title>
        <authorList>
            <person name="Fan W."/>
            <person name="Wang S."/>
            <person name="Wang H."/>
            <person name="Wang A."/>
            <person name="Jiang F."/>
            <person name="Liu H."/>
            <person name="Zhao H."/>
            <person name="Xu D."/>
            <person name="Zhang Y."/>
        </authorList>
    </citation>
    <scope>NUCLEOTIDE SEQUENCE [LARGE SCALE GENOMIC DNA]</scope>
    <source>
        <strain evidence="2">cv. Yunnan</strain>
    </source>
</reference>